<accession>A0A3N4VSJ1</accession>
<proteinExistence type="predicted"/>
<organism evidence="1 2">
    <name type="scientific">Vespertiliibacter pulmonis</name>
    <dbReference type="NCBI Taxonomy" id="1443036"/>
    <lineage>
        <taxon>Bacteria</taxon>
        <taxon>Pseudomonadati</taxon>
        <taxon>Pseudomonadota</taxon>
        <taxon>Gammaproteobacteria</taxon>
        <taxon>Pasteurellales</taxon>
        <taxon>Pasteurellaceae</taxon>
        <taxon>Vespertiliibacter</taxon>
    </lineage>
</organism>
<gene>
    <name evidence="1" type="ORF">EDC46_0464</name>
</gene>
<keyword evidence="2" id="KW-1185">Reference proteome</keyword>
<comment type="caution">
    <text evidence="1">The sequence shown here is derived from an EMBL/GenBank/DDBJ whole genome shotgun (WGS) entry which is preliminary data.</text>
</comment>
<sequence length="78" mass="8958">MKNILLSALFIIAFCLVVGTTLTQAKSSPIEEQPIATPESYFDDSYIEPPYNPCKDPFLHIYRSVEYEQRQKQCEVAQ</sequence>
<name>A0A3N4VSJ1_9PAST</name>
<protein>
    <submittedName>
        <fullName evidence="1">Uncharacterized protein</fullName>
    </submittedName>
</protein>
<evidence type="ECO:0000313" key="1">
    <source>
        <dbReference type="EMBL" id="RPE86072.1"/>
    </source>
</evidence>
<dbReference type="RefSeq" id="WP_124210631.1">
    <property type="nucleotide sequence ID" value="NZ_CP016615.1"/>
</dbReference>
<dbReference type="Proteomes" id="UP000281691">
    <property type="component" value="Unassembled WGS sequence"/>
</dbReference>
<dbReference type="EMBL" id="RKQP01000001">
    <property type="protein sequence ID" value="RPE86072.1"/>
    <property type="molecule type" value="Genomic_DNA"/>
</dbReference>
<reference evidence="1 2" key="1">
    <citation type="submission" date="2018-11" db="EMBL/GenBank/DDBJ databases">
        <title>Genomic Encyclopedia of Type Strains, Phase IV (KMG-IV): sequencing the most valuable type-strain genomes for metagenomic binning, comparative biology and taxonomic classification.</title>
        <authorList>
            <person name="Goeker M."/>
        </authorList>
    </citation>
    <scope>NUCLEOTIDE SEQUENCE [LARGE SCALE GENOMIC DNA]</scope>
    <source>
        <strain evidence="1 2">DSM 27238</strain>
    </source>
</reference>
<dbReference type="AlphaFoldDB" id="A0A3N4VSJ1"/>
<evidence type="ECO:0000313" key="2">
    <source>
        <dbReference type="Proteomes" id="UP000281691"/>
    </source>
</evidence>